<dbReference type="Pfam" id="PF01105">
    <property type="entry name" value="EMP24_GP25L"/>
    <property type="match status" value="1"/>
</dbReference>
<dbReference type="SMART" id="SM01190">
    <property type="entry name" value="EMP24_GP25L"/>
    <property type="match status" value="1"/>
</dbReference>
<dbReference type="Ensembl" id="ENSECRT00000027782.1">
    <property type="protein sequence ID" value="ENSECRP00000027207.1"/>
    <property type="gene ID" value="ENSECRG00000018416.1"/>
</dbReference>
<name>A0A8C4T513_ERPCA</name>
<evidence type="ECO:0000256" key="3">
    <source>
        <dbReference type="ARBA" id="ARBA00022692"/>
    </source>
</evidence>
<dbReference type="InterPro" id="IPR015720">
    <property type="entry name" value="Emp24-like"/>
</dbReference>
<keyword evidence="7 9" id="KW-0472">Membrane</keyword>
<dbReference type="InterPro" id="IPR009038">
    <property type="entry name" value="GOLD_dom"/>
</dbReference>
<proteinExistence type="inferred from homology"/>
<feature type="domain" description="GOLD" evidence="10">
    <location>
        <begin position="37"/>
        <end position="135"/>
    </location>
</feature>
<evidence type="ECO:0000259" key="10">
    <source>
        <dbReference type="PROSITE" id="PS50866"/>
    </source>
</evidence>
<dbReference type="AlphaFoldDB" id="A0A8C4T513"/>
<dbReference type="PANTHER" id="PTHR22811">
    <property type="entry name" value="TRANSMEMBRANE EMP24 DOMAIN-CONTAINING PROTEIN"/>
    <property type="match status" value="1"/>
</dbReference>
<evidence type="ECO:0000313" key="12">
    <source>
        <dbReference type="Proteomes" id="UP000694620"/>
    </source>
</evidence>
<evidence type="ECO:0000256" key="5">
    <source>
        <dbReference type="ARBA" id="ARBA00022824"/>
    </source>
</evidence>
<organism evidence="11 12">
    <name type="scientific">Erpetoichthys calabaricus</name>
    <name type="common">Rope fish</name>
    <name type="synonym">Calamoichthys calabaricus</name>
    <dbReference type="NCBI Taxonomy" id="27687"/>
    <lineage>
        <taxon>Eukaryota</taxon>
        <taxon>Metazoa</taxon>
        <taxon>Chordata</taxon>
        <taxon>Craniata</taxon>
        <taxon>Vertebrata</taxon>
        <taxon>Euteleostomi</taxon>
        <taxon>Actinopterygii</taxon>
        <taxon>Polypteriformes</taxon>
        <taxon>Polypteridae</taxon>
        <taxon>Erpetoichthys</taxon>
    </lineage>
</organism>
<evidence type="ECO:0000256" key="2">
    <source>
        <dbReference type="ARBA" id="ARBA00007104"/>
    </source>
</evidence>
<reference evidence="11" key="3">
    <citation type="submission" date="2025-09" db="UniProtKB">
        <authorList>
            <consortium name="Ensembl"/>
        </authorList>
    </citation>
    <scope>IDENTIFICATION</scope>
</reference>
<keyword evidence="4" id="KW-0732">Signal</keyword>
<keyword evidence="5" id="KW-0256">Endoplasmic reticulum</keyword>
<protein>
    <submittedName>
        <fullName evidence="11">Si:ch211-255i20.3</fullName>
    </submittedName>
</protein>
<keyword evidence="3 8" id="KW-0812">Transmembrane</keyword>
<feature type="transmembrane region" description="Helical" evidence="9">
    <location>
        <begin position="12"/>
        <end position="32"/>
    </location>
</feature>
<evidence type="ECO:0000256" key="4">
    <source>
        <dbReference type="ARBA" id="ARBA00022729"/>
    </source>
</evidence>
<gene>
    <name evidence="11" type="primary">si:ch211-255i20.3</name>
</gene>
<dbReference type="Proteomes" id="UP000694620">
    <property type="component" value="Chromosome 5"/>
</dbReference>
<comment type="similarity">
    <text evidence="2 8">Belongs to the EMP24/GP25L family.</text>
</comment>
<dbReference type="GeneTree" id="ENSGT00940000160999"/>
<accession>A0A8C4T513</accession>
<reference evidence="11" key="2">
    <citation type="submission" date="2025-08" db="UniProtKB">
        <authorList>
            <consortium name="Ensembl"/>
        </authorList>
    </citation>
    <scope>IDENTIFICATION</scope>
</reference>
<evidence type="ECO:0000256" key="1">
    <source>
        <dbReference type="ARBA" id="ARBA00004115"/>
    </source>
</evidence>
<keyword evidence="6 9" id="KW-1133">Transmembrane helix</keyword>
<evidence type="ECO:0000256" key="6">
    <source>
        <dbReference type="ARBA" id="ARBA00022989"/>
    </source>
</evidence>
<evidence type="ECO:0000256" key="9">
    <source>
        <dbReference type="SAM" id="Phobius"/>
    </source>
</evidence>
<evidence type="ECO:0000313" key="11">
    <source>
        <dbReference type="Ensembl" id="ENSECRP00000027207.1"/>
    </source>
</evidence>
<sequence length="225" mass="26076">MYLESYIKTSLIKVALILVLFSTSSFGMFFHLGEREEKCIIEDIPDDTLVSGYFHMEQLDVTKQNFHSSKSTLGMVLTVRDPEHDIVISKLYGFQGKFTFTSHSPGNYYICLKSNSTRLTVFAGNEMRVHLDIQIGKYEIGESVPGTKDAIHNARDDMQHILEQLQQINKQQNYQREREETFRQISENTNSNILWWAAVQTTLLLIVGMWQTKQLKDFLIEKKLV</sequence>
<feature type="transmembrane region" description="Helical" evidence="9">
    <location>
        <begin position="193"/>
        <end position="210"/>
    </location>
</feature>
<dbReference type="PROSITE" id="PS50866">
    <property type="entry name" value="GOLD"/>
    <property type="match status" value="1"/>
</dbReference>
<evidence type="ECO:0000256" key="7">
    <source>
        <dbReference type="ARBA" id="ARBA00023136"/>
    </source>
</evidence>
<evidence type="ECO:0000256" key="8">
    <source>
        <dbReference type="RuleBase" id="RU003827"/>
    </source>
</evidence>
<keyword evidence="12" id="KW-1185">Reference proteome</keyword>
<dbReference type="GO" id="GO:0005789">
    <property type="term" value="C:endoplasmic reticulum membrane"/>
    <property type="evidence" value="ECO:0007669"/>
    <property type="project" value="UniProtKB-SubCell"/>
</dbReference>
<reference evidence="11" key="1">
    <citation type="submission" date="2021-06" db="EMBL/GenBank/DDBJ databases">
        <authorList>
            <consortium name="Wellcome Sanger Institute Data Sharing"/>
        </authorList>
    </citation>
    <scope>NUCLEOTIDE SEQUENCE [LARGE SCALE GENOMIC DNA]</scope>
</reference>
<comment type="subcellular location">
    <subcellularLocation>
        <location evidence="1">Endoplasmic reticulum membrane</location>
        <topology evidence="1">Single-pass type I membrane protein</topology>
    </subcellularLocation>
    <subcellularLocation>
        <location evidence="8">Membrane</location>
        <topology evidence="8">Single-pass type I membrane protein</topology>
    </subcellularLocation>
</comment>